<dbReference type="InterPro" id="IPR000620">
    <property type="entry name" value="EamA_dom"/>
</dbReference>
<feature type="transmembrane region" description="Helical" evidence="1">
    <location>
        <begin position="242"/>
        <end position="258"/>
    </location>
</feature>
<feature type="transmembrane region" description="Helical" evidence="1">
    <location>
        <begin position="97"/>
        <end position="118"/>
    </location>
</feature>
<dbReference type="OrthoDB" id="7165334at2"/>
<dbReference type="PANTHER" id="PTHR22911">
    <property type="entry name" value="ACYL-MALONYL CONDENSING ENZYME-RELATED"/>
    <property type="match status" value="1"/>
</dbReference>
<dbReference type="PANTHER" id="PTHR22911:SF103">
    <property type="entry name" value="BLR2811 PROTEIN"/>
    <property type="match status" value="1"/>
</dbReference>
<reference evidence="3 4" key="1">
    <citation type="submission" date="2018-09" db="EMBL/GenBank/DDBJ databases">
        <title>Gemmobacter lutimaris sp. nov., a marine bacterium isolated from tidal flat.</title>
        <authorList>
            <person name="Lee D.W."/>
            <person name="Yoo Y."/>
            <person name="Kim J.-J."/>
            <person name="Kim B.S."/>
        </authorList>
    </citation>
    <scope>NUCLEOTIDE SEQUENCE [LARGE SCALE GENOMIC DNA]</scope>
    <source>
        <strain evidence="3 4">YJ-T1-11</strain>
    </source>
</reference>
<dbReference type="SUPFAM" id="SSF103481">
    <property type="entry name" value="Multidrug resistance efflux transporter EmrE"/>
    <property type="match status" value="2"/>
</dbReference>
<keyword evidence="1" id="KW-0472">Membrane</keyword>
<accession>A0A398BXV2</accession>
<dbReference type="AlphaFoldDB" id="A0A398BXV2"/>
<dbReference type="Proteomes" id="UP000266649">
    <property type="component" value="Unassembled WGS sequence"/>
</dbReference>
<feature type="transmembrane region" description="Helical" evidence="1">
    <location>
        <begin position="127"/>
        <end position="145"/>
    </location>
</feature>
<proteinExistence type="predicted"/>
<dbReference type="RefSeq" id="WP_119133414.1">
    <property type="nucleotide sequence ID" value="NZ_QXXQ01000002.1"/>
</dbReference>
<gene>
    <name evidence="3" type="ORF">D2N39_03430</name>
</gene>
<feature type="transmembrane region" description="Helical" evidence="1">
    <location>
        <begin position="73"/>
        <end position="91"/>
    </location>
</feature>
<feature type="domain" description="EamA" evidence="2">
    <location>
        <begin position="8"/>
        <end position="141"/>
    </location>
</feature>
<keyword evidence="1" id="KW-0812">Transmembrane</keyword>
<keyword evidence="1" id="KW-1133">Transmembrane helix</keyword>
<comment type="caution">
    <text evidence="3">The sequence shown here is derived from an EMBL/GenBank/DDBJ whole genome shotgun (WGS) entry which is preliminary data.</text>
</comment>
<dbReference type="Pfam" id="PF00892">
    <property type="entry name" value="EamA"/>
    <property type="match status" value="1"/>
</dbReference>
<evidence type="ECO:0000313" key="3">
    <source>
        <dbReference type="EMBL" id="RID92740.1"/>
    </source>
</evidence>
<dbReference type="EMBL" id="QXXQ01000002">
    <property type="protein sequence ID" value="RID92740.1"/>
    <property type="molecule type" value="Genomic_DNA"/>
</dbReference>
<feature type="transmembrane region" description="Helical" evidence="1">
    <location>
        <begin position="179"/>
        <end position="199"/>
    </location>
</feature>
<sequence length="292" mass="30869">MAMSDNMRGVLLMNVAMLAFTLNDTAMKAVAETLPLFQAITLRGVLTTAGLVALAMARGGLRLWPGRRDGGIVALRTLAEVFATLTFLVALTHMPLANLSAIMQSLPLAVTLAAALVLRDPIGWRRLSAIGIGFLGVLLIVRPGTDGFDRWALLGLASVACVVVRDLSTRTLGGAVPSATVAIWAGAGVTLLGLVGLTVQGWAPMGVREALIIFFAASCLVVGYMTVVMVMRVGDIGTIAPFRYTALLWAILLGYVVFGALPERLTLIGAGIVVATGIYTLLRERRLRRSGR</sequence>
<feature type="transmembrane region" description="Helical" evidence="1">
    <location>
        <begin position="264"/>
        <end position="282"/>
    </location>
</feature>
<name>A0A398BXV2_9RHOB</name>
<evidence type="ECO:0000259" key="2">
    <source>
        <dbReference type="Pfam" id="PF00892"/>
    </source>
</evidence>
<organism evidence="3 4">
    <name type="scientific">Gemmobacter lutimaris</name>
    <dbReference type="NCBI Taxonomy" id="2306023"/>
    <lineage>
        <taxon>Bacteria</taxon>
        <taxon>Pseudomonadati</taxon>
        <taxon>Pseudomonadota</taxon>
        <taxon>Alphaproteobacteria</taxon>
        <taxon>Rhodobacterales</taxon>
        <taxon>Paracoccaceae</taxon>
        <taxon>Gemmobacter</taxon>
    </lineage>
</organism>
<dbReference type="InterPro" id="IPR037185">
    <property type="entry name" value="EmrE-like"/>
</dbReference>
<feature type="transmembrane region" description="Helical" evidence="1">
    <location>
        <begin position="211"/>
        <end position="230"/>
    </location>
</feature>
<evidence type="ECO:0000256" key="1">
    <source>
        <dbReference type="SAM" id="Phobius"/>
    </source>
</evidence>
<evidence type="ECO:0000313" key="4">
    <source>
        <dbReference type="Proteomes" id="UP000266649"/>
    </source>
</evidence>
<dbReference type="GO" id="GO:0016020">
    <property type="term" value="C:membrane"/>
    <property type="evidence" value="ECO:0007669"/>
    <property type="project" value="InterPro"/>
</dbReference>
<keyword evidence="4" id="KW-1185">Reference proteome</keyword>
<protein>
    <submittedName>
        <fullName evidence="3">DMT family transporter</fullName>
    </submittedName>
</protein>
<dbReference type="Gene3D" id="1.10.3730.20">
    <property type="match status" value="1"/>
</dbReference>
<feature type="transmembrane region" description="Helical" evidence="1">
    <location>
        <begin position="41"/>
        <end position="61"/>
    </location>
</feature>